<reference evidence="7" key="1">
    <citation type="submission" date="2014-02" db="EMBL/GenBank/DDBJ databases">
        <title>Expanding our view of genomic diversity in Candidatus Accumulibacter clades.</title>
        <authorList>
            <person name="Skennerton C.T."/>
            <person name="Barr J.J."/>
            <person name="Slater F.R."/>
            <person name="Bond P.L."/>
            <person name="Tyson G.W."/>
        </authorList>
    </citation>
    <scope>NUCLEOTIDE SEQUENCE [LARGE SCALE GENOMIC DNA]</scope>
</reference>
<accession>A0A011N2B1</accession>
<evidence type="ECO:0000313" key="8">
    <source>
        <dbReference type="Proteomes" id="UP000020218"/>
    </source>
</evidence>
<dbReference type="Pfam" id="PF04932">
    <property type="entry name" value="Wzy_C"/>
    <property type="match status" value="1"/>
</dbReference>
<keyword evidence="2 5" id="KW-0812">Transmembrane</keyword>
<feature type="transmembrane region" description="Helical" evidence="5">
    <location>
        <begin position="376"/>
        <end position="396"/>
    </location>
</feature>
<protein>
    <submittedName>
        <fullName evidence="7">Lipid A core-O-antigen ligase</fullName>
    </submittedName>
</protein>
<feature type="domain" description="O-antigen ligase-related" evidence="6">
    <location>
        <begin position="199"/>
        <end position="343"/>
    </location>
</feature>
<evidence type="ECO:0000256" key="4">
    <source>
        <dbReference type="ARBA" id="ARBA00023136"/>
    </source>
</evidence>
<dbReference type="AlphaFoldDB" id="A0A011N2B1"/>
<feature type="transmembrane region" description="Helical" evidence="5">
    <location>
        <begin position="21"/>
        <end position="40"/>
    </location>
</feature>
<dbReference type="GO" id="GO:0016020">
    <property type="term" value="C:membrane"/>
    <property type="evidence" value="ECO:0007669"/>
    <property type="project" value="UniProtKB-SubCell"/>
</dbReference>
<dbReference type="GO" id="GO:0016874">
    <property type="term" value="F:ligase activity"/>
    <property type="evidence" value="ECO:0007669"/>
    <property type="project" value="UniProtKB-KW"/>
</dbReference>
<name>A0A011N2B1_9PROT</name>
<keyword evidence="3 5" id="KW-1133">Transmembrane helix</keyword>
<keyword evidence="8" id="KW-1185">Reference proteome</keyword>
<evidence type="ECO:0000256" key="1">
    <source>
        <dbReference type="ARBA" id="ARBA00004141"/>
    </source>
</evidence>
<keyword evidence="7" id="KW-0436">Ligase</keyword>
<evidence type="ECO:0000259" key="6">
    <source>
        <dbReference type="Pfam" id="PF04932"/>
    </source>
</evidence>
<dbReference type="EMBL" id="JFAX01000003">
    <property type="protein sequence ID" value="EXI69006.1"/>
    <property type="molecule type" value="Genomic_DNA"/>
</dbReference>
<gene>
    <name evidence="7" type="ORF">AW08_00832</name>
</gene>
<keyword evidence="4 5" id="KW-0472">Membrane</keyword>
<comment type="caution">
    <text evidence="7">The sequence shown here is derived from an EMBL/GenBank/DDBJ whole genome shotgun (WGS) entry which is preliminary data.</text>
</comment>
<organism evidence="7 8">
    <name type="scientific">Candidatus Accumulibacter adjunctus</name>
    <dbReference type="NCBI Taxonomy" id="1454001"/>
    <lineage>
        <taxon>Bacteria</taxon>
        <taxon>Pseudomonadati</taxon>
        <taxon>Pseudomonadota</taxon>
        <taxon>Betaproteobacteria</taxon>
        <taxon>Candidatus Accumulibacter</taxon>
    </lineage>
</organism>
<feature type="transmembrane region" description="Helical" evidence="5">
    <location>
        <begin position="402"/>
        <end position="419"/>
    </location>
</feature>
<dbReference type="Proteomes" id="UP000020218">
    <property type="component" value="Unassembled WGS sequence"/>
</dbReference>
<feature type="transmembrane region" description="Helical" evidence="5">
    <location>
        <begin position="193"/>
        <end position="209"/>
    </location>
</feature>
<dbReference type="InterPro" id="IPR007016">
    <property type="entry name" value="O-antigen_ligase-rel_domated"/>
</dbReference>
<feature type="transmembrane region" description="Helical" evidence="5">
    <location>
        <begin position="117"/>
        <end position="135"/>
    </location>
</feature>
<evidence type="ECO:0000313" key="7">
    <source>
        <dbReference type="EMBL" id="EXI69006.1"/>
    </source>
</evidence>
<evidence type="ECO:0000256" key="2">
    <source>
        <dbReference type="ARBA" id="ARBA00022692"/>
    </source>
</evidence>
<dbReference type="STRING" id="1454001.AW08_00832"/>
<feature type="transmembrane region" description="Helical" evidence="5">
    <location>
        <begin position="55"/>
        <end position="75"/>
    </location>
</feature>
<feature type="transmembrane region" description="Helical" evidence="5">
    <location>
        <begin position="147"/>
        <end position="165"/>
    </location>
</feature>
<evidence type="ECO:0000256" key="5">
    <source>
        <dbReference type="SAM" id="Phobius"/>
    </source>
</evidence>
<comment type="subcellular location">
    <subcellularLocation>
        <location evidence="1">Membrane</location>
        <topology evidence="1">Multi-pass membrane protein</topology>
    </subcellularLocation>
</comment>
<feature type="transmembrane region" description="Helical" evidence="5">
    <location>
        <begin position="245"/>
        <end position="266"/>
    </location>
</feature>
<dbReference type="PATRIC" id="fig|1454001.3.peg.777"/>
<feature type="transmembrane region" description="Helical" evidence="5">
    <location>
        <begin position="87"/>
        <end position="111"/>
    </location>
</feature>
<evidence type="ECO:0000256" key="3">
    <source>
        <dbReference type="ARBA" id="ARBA00022989"/>
    </source>
</evidence>
<sequence>MTRMSFLVTQPVPAASRRMSIDFTDGLVVFAIALQVLWAVDPFAIELWRRSLTRHLPTVLAIAATLLCVAGRLLFRPDLRPALGQVIRTYLGLILFAAFVIGGSLYARFAFAIDHSFLLMGVSVALGGPVNLWLIRTSRAPSVLVRSITMAVVGVSLLGVLMNTLHFGNMLYHGMEHVVLVAAALPLIASRNLAVRVVGVLLCILAAVAPNKITGYIVLLMIFTWVFVDELMIRTAKDPDRIRAGLRRILGALLGIVAILGVVLLYEATKSHLPDGNTVYRMHTYQIAIDRFLASWLWGRGFAAPSVDHFDLFSVNTTTQSLPTHSDPLDILANGGLLAAIPFVLGLLSILYAAWRVLTRAWVSGEPKQSFLRAQLAMYFLITLSGLTVMAFNPVLNSAGSSYVYWLCSALMCALVCSAEQGEESLLAANSTTRRSGDERWTNGTA</sequence>
<feature type="transmembrane region" description="Helical" evidence="5">
    <location>
        <begin position="331"/>
        <end position="355"/>
    </location>
</feature>
<proteinExistence type="predicted"/>